<evidence type="ECO:0000259" key="6">
    <source>
        <dbReference type="Pfam" id="PF08281"/>
    </source>
</evidence>
<dbReference type="PANTHER" id="PTHR43133:SF60">
    <property type="entry name" value="RNA POLYMERASE SIGMA FACTOR SIGV"/>
    <property type="match status" value="1"/>
</dbReference>
<dbReference type="SUPFAM" id="SSF88946">
    <property type="entry name" value="Sigma2 domain of RNA polymerase sigma factors"/>
    <property type="match status" value="1"/>
</dbReference>
<reference evidence="7 8" key="1">
    <citation type="submission" date="2019-03" db="EMBL/GenBank/DDBJ databases">
        <authorList>
            <person name="Jensen L."/>
            <person name="Storgaard J."/>
            <person name="Sulaj E."/>
            <person name="Schramm A."/>
            <person name="Marshall I.P.G."/>
        </authorList>
    </citation>
    <scope>NUCLEOTIDE SEQUENCE [LARGE SCALE GENOMIC DNA]</scope>
    <source>
        <strain evidence="7 8">2017H2G3</strain>
    </source>
</reference>
<dbReference type="OrthoDB" id="9794508at2"/>
<dbReference type="PANTHER" id="PTHR43133">
    <property type="entry name" value="RNA POLYMERASE ECF-TYPE SIGMA FACTO"/>
    <property type="match status" value="1"/>
</dbReference>
<feature type="domain" description="RNA polymerase sigma factor 70 region 4 type 2" evidence="6">
    <location>
        <begin position="101"/>
        <end position="150"/>
    </location>
</feature>
<dbReference type="InterPro" id="IPR014284">
    <property type="entry name" value="RNA_pol_sigma-70_dom"/>
</dbReference>
<keyword evidence="2" id="KW-0805">Transcription regulation</keyword>
<name>A0A4V2NTN8_9BACI</name>
<dbReference type="EMBL" id="SJTH01000099">
    <property type="protein sequence ID" value="TCJ00947.1"/>
    <property type="molecule type" value="Genomic_DNA"/>
</dbReference>
<keyword evidence="8" id="KW-1185">Reference proteome</keyword>
<dbReference type="Gene3D" id="1.10.10.10">
    <property type="entry name" value="Winged helix-like DNA-binding domain superfamily/Winged helix DNA-binding domain"/>
    <property type="match status" value="1"/>
</dbReference>
<dbReference type="Pfam" id="PF04542">
    <property type="entry name" value="Sigma70_r2"/>
    <property type="match status" value="1"/>
</dbReference>
<evidence type="ECO:0000256" key="1">
    <source>
        <dbReference type="ARBA" id="ARBA00010641"/>
    </source>
</evidence>
<evidence type="ECO:0000259" key="5">
    <source>
        <dbReference type="Pfam" id="PF04542"/>
    </source>
</evidence>
<dbReference type="AlphaFoldDB" id="A0A4V2NTN8"/>
<evidence type="ECO:0000313" key="7">
    <source>
        <dbReference type="EMBL" id="TCJ00947.1"/>
    </source>
</evidence>
<evidence type="ECO:0000256" key="3">
    <source>
        <dbReference type="ARBA" id="ARBA00023082"/>
    </source>
</evidence>
<organism evidence="7 8">
    <name type="scientific">Cytobacillus praedii</name>
    <dbReference type="NCBI Taxonomy" id="1742358"/>
    <lineage>
        <taxon>Bacteria</taxon>
        <taxon>Bacillati</taxon>
        <taxon>Bacillota</taxon>
        <taxon>Bacilli</taxon>
        <taxon>Bacillales</taxon>
        <taxon>Bacillaceae</taxon>
        <taxon>Cytobacillus</taxon>
    </lineage>
</organism>
<keyword evidence="3" id="KW-0731">Sigma factor</keyword>
<dbReference type="Gene3D" id="1.10.1740.10">
    <property type="match status" value="1"/>
</dbReference>
<dbReference type="GO" id="GO:0003677">
    <property type="term" value="F:DNA binding"/>
    <property type="evidence" value="ECO:0007669"/>
    <property type="project" value="InterPro"/>
</dbReference>
<accession>A0A4V2NTN8</accession>
<gene>
    <name evidence="7" type="ORF">E0Y62_26420</name>
</gene>
<dbReference type="InterPro" id="IPR039425">
    <property type="entry name" value="RNA_pol_sigma-70-like"/>
</dbReference>
<dbReference type="Proteomes" id="UP000293846">
    <property type="component" value="Unassembled WGS sequence"/>
</dbReference>
<evidence type="ECO:0000313" key="8">
    <source>
        <dbReference type="Proteomes" id="UP000293846"/>
    </source>
</evidence>
<dbReference type="STRING" id="1742358.GCA_001439605_00226"/>
<feature type="domain" description="RNA polymerase sigma-70 region 2" evidence="5">
    <location>
        <begin position="2"/>
        <end position="64"/>
    </location>
</feature>
<evidence type="ECO:0000256" key="2">
    <source>
        <dbReference type="ARBA" id="ARBA00023015"/>
    </source>
</evidence>
<dbReference type="InterPro" id="IPR013324">
    <property type="entry name" value="RNA_pol_sigma_r3/r4-like"/>
</dbReference>
<comment type="caution">
    <text evidence="7">The sequence shown here is derived from an EMBL/GenBank/DDBJ whole genome shotgun (WGS) entry which is preliminary data.</text>
</comment>
<dbReference type="NCBIfam" id="TIGR02937">
    <property type="entry name" value="sigma70-ECF"/>
    <property type="match status" value="1"/>
</dbReference>
<dbReference type="InterPro" id="IPR036388">
    <property type="entry name" value="WH-like_DNA-bd_sf"/>
</dbReference>
<dbReference type="InterPro" id="IPR007627">
    <property type="entry name" value="RNA_pol_sigma70_r2"/>
</dbReference>
<proteinExistence type="inferred from homology"/>
<dbReference type="GO" id="GO:0006352">
    <property type="term" value="P:DNA-templated transcription initiation"/>
    <property type="evidence" value="ECO:0007669"/>
    <property type="project" value="InterPro"/>
</dbReference>
<keyword evidence="4" id="KW-0804">Transcription</keyword>
<sequence>MNQYGEKLMKLSYNYTKDWGLAEDIVQDVMVTCYKEYENLDKIVSFKAWIYRITINKCKDVLKSSIIKRVIADSNLLAFTKSSELTPEMTIMKRSEEEFLSACVLELSIKYREVITLFYYEELSIEEISEILKINPNTIKTRLSRARIKLKSLMERWR</sequence>
<evidence type="ECO:0000256" key="4">
    <source>
        <dbReference type="ARBA" id="ARBA00023163"/>
    </source>
</evidence>
<dbReference type="SUPFAM" id="SSF88659">
    <property type="entry name" value="Sigma3 and sigma4 domains of RNA polymerase sigma factors"/>
    <property type="match status" value="1"/>
</dbReference>
<protein>
    <submittedName>
        <fullName evidence="7">Sigma-70 family RNA polymerase sigma factor</fullName>
    </submittedName>
</protein>
<dbReference type="InterPro" id="IPR013249">
    <property type="entry name" value="RNA_pol_sigma70_r4_t2"/>
</dbReference>
<dbReference type="InterPro" id="IPR013325">
    <property type="entry name" value="RNA_pol_sigma_r2"/>
</dbReference>
<comment type="similarity">
    <text evidence="1">Belongs to the sigma-70 factor family. ECF subfamily.</text>
</comment>
<dbReference type="Pfam" id="PF08281">
    <property type="entry name" value="Sigma70_r4_2"/>
    <property type="match status" value="1"/>
</dbReference>
<dbReference type="GO" id="GO:0016987">
    <property type="term" value="F:sigma factor activity"/>
    <property type="evidence" value="ECO:0007669"/>
    <property type="project" value="UniProtKB-KW"/>
</dbReference>